<name>A0AAW0CEV3_9AGAR</name>
<dbReference type="InterPro" id="IPR003891">
    <property type="entry name" value="Initiation_fac_eIF4g_MI"/>
</dbReference>
<comment type="caution">
    <text evidence="10">The sequence shown here is derived from an EMBL/GenBank/DDBJ whole genome shotgun (WGS) entry which is preliminary data.</text>
</comment>
<evidence type="ECO:0000256" key="7">
    <source>
        <dbReference type="ARBA" id="ARBA00022917"/>
    </source>
</evidence>
<feature type="region of interest" description="Disordered" evidence="8">
    <location>
        <begin position="131"/>
        <end position="159"/>
    </location>
</feature>
<dbReference type="GO" id="GO:0003743">
    <property type="term" value="F:translation initiation factor activity"/>
    <property type="evidence" value="ECO:0007669"/>
    <property type="project" value="UniProtKB-KW"/>
</dbReference>
<dbReference type="PANTHER" id="PTHR23253:SF9">
    <property type="entry name" value="EUKARYOTIC TRANSLATION INITIATION FACTOR 4 GAMMA 2"/>
    <property type="match status" value="1"/>
</dbReference>
<dbReference type="Pfam" id="PF02854">
    <property type="entry name" value="MIF4G"/>
    <property type="match status" value="1"/>
</dbReference>
<dbReference type="SMART" id="SM00544">
    <property type="entry name" value="MA3"/>
    <property type="match status" value="1"/>
</dbReference>
<dbReference type="PANTHER" id="PTHR23253">
    <property type="entry name" value="EUKARYOTIC TRANSLATION INITIATION FACTOR 4 GAMMA"/>
    <property type="match status" value="1"/>
</dbReference>
<dbReference type="GO" id="GO:0016281">
    <property type="term" value="C:eukaryotic translation initiation factor 4F complex"/>
    <property type="evidence" value="ECO:0007669"/>
    <property type="project" value="TreeGrafter"/>
</dbReference>
<proteinExistence type="inferred from homology"/>
<dbReference type="InterPro" id="IPR016024">
    <property type="entry name" value="ARM-type_fold"/>
</dbReference>
<keyword evidence="3" id="KW-0963">Cytoplasm</keyword>
<comment type="subcellular location">
    <subcellularLocation>
        <location evidence="1">Cytoplasm</location>
    </subcellularLocation>
</comment>
<evidence type="ECO:0000313" key="10">
    <source>
        <dbReference type="EMBL" id="KAK7037699.1"/>
    </source>
</evidence>
<evidence type="ECO:0000256" key="5">
    <source>
        <dbReference type="ARBA" id="ARBA00022553"/>
    </source>
</evidence>
<dbReference type="Proteomes" id="UP001383192">
    <property type="component" value="Unassembled WGS sequence"/>
</dbReference>
<accession>A0AAW0CEV3</accession>
<feature type="domain" description="MI" evidence="9">
    <location>
        <begin position="509"/>
        <end position="631"/>
    </location>
</feature>
<evidence type="ECO:0000313" key="11">
    <source>
        <dbReference type="Proteomes" id="UP001383192"/>
    </source>
</evidence>
<dbReference type="SUPFAM" id="SSF56112">
    <property type="entry name" value="Protein kinase-like (PK-like)"/>
    <property type="match status" value="1"/>
</dbReference>
<protein>
    <recommendedName>
        <fullName evidence="9">MI domain-containing protein</fullName>
    </recommendedName>
</protein>
<keyword evidence="7" id="KW-0648">Protein biosynthesis</keyword>
<evidence type="ECO:0000256" key="1">
    <source>
        <dbReference type="ARBA" id="ARBA00004496"/>
    </source>
</evidence>
<dbReference type="GO" id="GO:0010494">
    <property type="term" value="C:cytoplasmic stress granule"/>
    <property type="evidence" value="ECO:0007669"/>
    <property type="project" value="UniProtKB-ARBA"/>
</dbReference>
<evidence type="ECO:0000256" key="4">
    <source>
        <dbReference type="ARBA" id="ARBA00022540"/>
    </source>
</evidence>
<dbReference type="Pfam" id="PF02847">
    <property type="entry name" value="MA3"/>
    <property type="match status" value="1"/>
</dbReference>
<keyword evidence="5" id="KW-0597">Phosphoprotein</keyword>
<comment type="similarity">
    <text evidence="2">Belongs to the eukaryotic initiation factor 4G family.</text>
</comment>
<dbReference type="EMBL" id="JAYKXP010000045">
    <property type="protein sequence ID" value="KAK7037699.1"/>
    <property type="molecule type" value="Genomic_DNA"/>
</dbReference>
<keyword evidence="4" id="KW-0396">Initiation factor</keyword>
<dbReference type="InterPro" id="IPR011009">
    <property type="entry name" value="Kinase-like_dom_sf"/>
</dbReference>
<organism evidence="10 11">
    <name type="scientific">Paramarasmius palmivorus</name>
    <dbReference type="NCBI Taxonomy" id="297713"/>
    <lineage>
        <taxon>Eukaryota</taxon>
        <taxon>Fungi</taxon>
        <taxon>Dikarya</taxon>
        <taxon>Basidiomycota</taxon>
        <taxon>Agaricomycotina</taxon>
        <taxon>Agaricomycetes</taxon>
        <taxon>Agaricomycetidae</taxon>
        <taxon>Agaricales</taxon>
        <taxon>Marasmiineae</taxon>
        <taxon>Marasmiaceae</taxon>
        <taxon>Paramarasmius</taxon>
    </lineage>
</organism>
<sequence>MMTIPDPQPQVITGRPPFFHLKRDPAIAVAVLRGDRPSKPLDFDVQGELWSLMEQCWQAEPALRPTAEDVLRHLLTFGDISLAEEWDSTLFTELRRSMVNDPLRGTSGIPQALVELVQSLGIRASNRDVHTQLPASGGEQDPNKHTAPHNANTQPPLKPVVPLKVTANRWDRKYHNAVDADSPELVEQKVRALLNKITMEKFDSISDQIIVWANMSENEKDGRTLVQVIRLIFGKATDEANFSEMYARLCRKMMDRISPQVQDEGIRNVEGKPISGGQLFRKYLLNRCQEDFERGWTTAAKAVAKANVDKEEGEVALYSNEYYAAQKAKRQGLGLVRFIGELFKLQMLTERIMHECVKKLLDHPEEDSEIESLWTLLITVGQVLDTAKAKAHMDAYFYRIKEVMRSPNVSPRMQFLLQDMIKLRERRWIAKNAIAVPQTIGQIRETTAEQKSLQDYIHGELPISLSVSQHGSGRANANAVGPDSWGPVAGRVSFGVPRTHRKKTLSEADVKKKIEGDLRVFFISRNIDEAEGYFAKLRSQHDHQLLVDGLVSKAVESKQADAELVGNLLKRASSENLCSPSAFEQAFASIASVLDDTAIDAPNAPAYLAIMLKGAGLTDNQRKSITSKSEENGQKVFELSS</sequence>
<evidence type="ECO:0000256" key="2">
    <source>
        <dbReference type="ARBA" id="ARBA00005775"/>
    </source>
</evidence>
<keyword evidence="11" id="KW-1185">Reference proteome</keyword>
<dbReference type="SMART" id="SM00543">
    <property type="entry name" value="MIF4G"/>
    <property type="match status" value="1"/>
</dbReference>
<dbReference type="SUPFAM" id="SSF48371">
    <property type="entry name" value="ARM repeat"/>
    <property type="match status" value="2"/>
</dbReference>
<dbReference type="GO" id="GO:0003729">
    <property type="term" value="F:mRNA binding"/>
    <property type="evidence" value="ECO:0007669"/>
    <property type="project" value="TreeGrafter"/>
</dbReference>
<evidence type="ECO:0000256" key="8">
    <source>
        <dbReference type="SAM" id="MobiDB-lite"/>
    </source>
</evidence>
<dbReference type="AlphaFoldDB" id="A0AAW0CEV3"/>
<evidence type="ECO:0000259" key="9">
    <source>
        <dbReference type="PROSITE" id="PS51366"/>
    </source>
</evidence>
<dbReference type="Gene3D" id="1.25.40.180">
    <property type="match status" value="2"/>
</dbReference>
<evidence type="ECO:0000256" key="6">
    <source>
        <dbReference type="ARBA" id="ARBA00022884"/>
    </source>
</evidence>
<dbReference type="Gene3D" id="1.10.510.10">
    <property type="entry name" value="Transferase(Phosphotransferase) domain 1"/>
    <property type="match status" value="1"/>
</dbReference>
<dbReference type="InterPro" id="IPR003890">
    <property type="entry name" value="MIF4G-like_typ-3"/>
</dbReference>
<dbReference type="FunFam" id="1.25.40.180:FF:000020">
    <property type="entry name" value="Eukaryotic translation initiation factor subunit"/>
    <property type="match status" value="1"/>
</dbReference>
<reference evidence="10 11" key="1">
    <citation type="submission" date="2024-01" db="EMBL/GenBank/DDBJ databases">
        <title>A draft genome for a cacao thread blight-causing isolate of Paramarasmius palmivorus.</title>
        <authorList>
            <person name="Baruah I.K."/>
            <person name="Bukari Y."/>
            <person name="Amoako-Attah I."/>
            <person name="Meinhardt L.W."/>
            <person name="Bailey B.A."/>
            <person name="Cohen S.P."/>
        </authorList>
    </citation>
    <scope>NUCLEOTIDE SEQUENCE [LARGE SCALE GENOMIC DNA]</scope>
    <source>
        <strain evidence="10 11">GH-12</strain>
    </source>
</reference>
<gene>
    <name evidence="10" type="ORF">VNI00_010925</name>
</gene>
<dbReference type="PROSITE" id="PS51366">
    <property type="entry name" value="MI"/>
    <property type="match status" value="1"/>
</dbReference>
<keyword evidence="6" id="KW-0694">RNA-binding</keyword>
<evidence type="ECO:0000256" key="3">
    <source>
        <dbReference type="ARBA" id="ARBA00022490"/>
    </source>
</evidence>